<gene>
    <name evidence="2" type="ORF">YSA_03945</name>
</gene>
<accession>I3UTT0</accession>
<dbReference type="EMBL" id="CP003588">
    <property type="protein sequence ID" value="AFK68901.1"/>
    <property type="molecule type" value="Genomic_DNA"/>
</dbReference>
<keyword evidence="1" id="KW-1133">Transmembrane helix</keyword>
<keyword evidence="1" id="KW-0472">Membrane</keyword>
<proteinExistence type="predicted"/>
<sequence length="158" mass="16587">MGATAVQVAGQLDDHQPVMLLAYLGLQVAAVTFVGTGQILLFVGLQGGWCGAMLIVFGQLQQAFFDDAVELGQGREVDHVDVHQRAVALAATGFDMLPGVALDLERGPVVGREQALAGAQSECQHGHGSQFDKCHDDPCRTGKSRPLTVCAAFSSPLS</sequence>
<evidence type="ECO:0000313" key="2">
    <source>
        <dbReference type="EMBL" id="AFK68901.1"/>
    </source>
</evidence>
<dbReference type="Proteomes" id="UP000005268">
    <property type="component" value="Chromosome"/>
</dbReference>
<reference evidence="2 3" key="1">
    <citation type="journal article" date="2012" name="J. Bacteriol.">
        <title>Complete Genome Sequence of the Naphthalene-Degrading Pseudomonas putida Strain ND6.</title>
        <authorList>
            <person name="Li S."/>
            <person name="Zhao H."/>
            <person name="Li Y."/>
            <person name="Niu S."/>
            <person name="Cai B."/>
        </authorList>
    </citation>
    <scope>NUCLEOTIDE SEQUENCE [LARGE SCALE GENOMIC DNA]</scope>
    <source>
        <strain evidence="2 3">ND6</strain>
    </source>
</reference>
<dbReference type="KEGG" id="ppi:YSA_03945"/>
<organism evidence="2 3">
    <name type="scientific">Pseudomonas putida ND6</name>
    <dbReference type="NCBI Taxonomy" id="231023"/>
    <lineage>
        <taxon>Bacteria</taxon>
        <taxon>Pseudomonadati</taxon>
        <taxon>Pseudomonadota</taxon>
        <taxon>Gammaproteobacteria</taxon>
        <taxon>Pseudomonadales</taxon>
        <taxon>Pseudomonadaceae</taxon>
        <taxon>Pseudomonas</taxon>
    </lineage>
</organism>
<evidence type="ECO:0000256" key="1">
    <source>
        <dbReference type="SAM" id="Phobius"/>
    </source>
</evidence>
<evidence type="ECO:0000313" key="3">
    <source>
        <dbReference type="Proteomes" id="UP000005268"/>
    </source>
</evidence>
<dbReference type="HOGENOM" id="CLU_1667903_0_0_6"/>
<feature type="transmembrane region" description="Helical" evidence="1">
    <location>
        <begin position="20"/>
        <end position="45"/>
    </location>
</feature>
<protein>
    <submittedName>
        <fullName evidence="2">Uncharacterized protein</fullName>
    </submittedName>
</protein>
<keyword evidence="1" id="KW-0812">Transmembrane</keyword>
<dbReference type="AlphaFoldDB" id="I3UTT0"/>
<name>I3UTT0_PSEPU</name>